<dbReference type="RefSeq" id="WP_054584553.1">
    <property type="nucleotide sequence ID" value="NZ_LGUC01000001.1"/>
</dbReference>
<name>A0A0P7FYB9_9EURY</name>
<dbReference type="Proteomes" id="UP000050535">
    <property type="component" value="Unassembled WGS sequence"/>
</dbReference>
<proteinExistence type="predicted"/>
<gene>
    <name evidence="1" type="ORF">SY89_03000</name>
</gene>
<dbReference type="InterPro" id="IPR043851">
    <property type="entry name" value="DUF5813"/>
</dbReference>
<dbReference type="OrthoDB" id="213744at2157"/>
<keyword evidence="2" id="KW-1185">Reference proteome</keyword>
<sequence>MSDLPDRARRAFRSHDAFAAVDDAADRFESTATPFEGVVDAAPADGGRIEFDVTVRAPMLDEVTADDVAPVVEEGWYETFERRVGNVGGGVLAGDDVPDPAVTETVHEGTRTAAVTVSFVDIDPRRGVNDAAALIDFVEGTYVQGVIPGYEYTDPVAGILAEARRAGGSDGIEQ</sequence>
<accession>A0A0P7FYB9</accession>
<organism evidence="1 2">
    <name type="scientific">Halolamina pelagica</name>
    <dbReference type="NCBI Taxonomy" id="699431"/>
    <lineage>
        <taxon>Archaea</taxon>
        <taxon>Methanobacteriati</taxon>
        <taxon>Methanobacteriota</taxon>
        <taxon>Stenosarchaea group</taxon>
        <taxon>Halobacteria</taxon>
        <taxon>Halobacteriales</taxon>
        <taxon>Haloferacaceae</taxon>
    </lineage>
</organism>
<evidence type="ECO:0000313" key="1">
    <source>
        <dbReference type="EMBL" id="KPN32236.1"/>
    </source>
</evidence>
<dbReference type="AlphaFoldDB" id="A0A0P7FYB9"/>
<dbReference type="STRING" id="699431.SY89_03000"/>
<comment type="caution">
    <text evidence="1">The sequence shown here is derived from an EMBL/GenBank/DDBJ whole genome shotgun (WGS) entry which is preliminary data.</text>
</comment>
<dbReference type="EMBL" id="LGUC01000001">
    <property type="protein sequence ID" value="KPN32236.1"/>
    <property type="molecule type" value="Genomic_DNA"/>
</dbReference>
<reference evidence="2" key="1">
    <citation type="submission" date="2013-11" db="EMBL/GenBank/DDBJ databases">
        <authorList>
            <person name="Hoang H.T."/>
            <person name="Killian M.L."/>
            <person name="Madson D.M."/>
            <person name="Arruda P.H.E."/>
            <person name="Sun D."/>
            <person name="Schwartz K.J."/>
            <person name="Yoon K."/>
        </authorList>
    </citation>
    <scope>NUCLEOTIDE SEQUENCE [LARGE SCALE GENOMIC DNA]</scope>
    <source>
        <strain evidence="2">CDK2</strain>
    </source>
</reference>
<dbReference type="Pfam" id="PF19130">
    <property type="entry name" value="DUF5813"/>
    <property type="match status" value="1"/>
</dbReference>
<protein>
    <submittedName>
        <fullName evidence="1">Uncharacterized protein</fullName>
    </submittedName>
</protein>
<evidence type="ECO:0000313" key="2">
    <source>
        <dbReference type="Proteomes" id="UP000050535"/>
    </source>
</evidence>